<dbReference type="AlphaFoldDB" id="A0A1H8MA29"/>
<organism evidence="1 2">
    <name type="scientific">Nitrosospira multiformis</name>
    <dbReference type="NCBI Taxonomy" id="1231"/>
    <lineage>
        <taxon>Bacteria</taxon>
        <taxon>Pseudomonadati</taxon>
        <taxon>Pseudomonadota</taxon>
        <taxon>Betaproteobacteria</taxon>
        <taxon>Nitrosomonadales</taxon>
        <taxon>Nitrosomonadaceae</taxon>
        <taxon>Nitrosospira</taxon>
    </lineage>
</organism>
<dbReference type="Pfam" id="PF11964">
    <property type="entry name" value="SpoIIAA-like"/>
    <property type="match status" value="1"/>
</dbReference>
<dbReference type="Gene3D" id="3.40.50.10600">
    <property type="entry name" value="SpoIIaa-like domains"/>
    <property type="match status" value="1"/>
</dbReference>
<dbReference type="InterPro" id="IPR021866">
    <property type="entry name" value="SpoIIAA-like"/>
</dbReference>
<gene>
    <name evidence="1" type="ORF">SAMN05216404_11262</name>
</gene>
<name>A0A1H8MA29_9PROT</name>
<evidence type="ECO:0000313" key="2">
    <source>
        <dbReference type="Proteomes" id="UP000183898"/>
    </source>
</evidence>
<dbReference type="InterPro" id="IPR036513">
    <property type="entry name" value="STAS_dom_sf"/>
</dbReference>
<sequence length="114" mass="13457">MITIEETENLISIAVFGEFTLADYQEFEDKVLRKAGRDGKVNVLFDWRDMLSYTIDVAWEDIKFVREHGSEFNRIAIITENQWRAWAAWVSNLFVDADIRVFRDYAEAKTWLEG</sequence>
<dbReference type="RefSeq" id="WP_074748156.1">
    <property type="nucleotide sequence ID" value="NZ_FOCT01000012.1"/>
</dbReference>
<dbReference type="EMBL" id="FOCT01000012">
    <property type="protein sequence ID" value="SEO14262.1"/>
    <property type="molecule type" value="Genomic_DNA"/>
</dbReference>
<reference evidence="1 2" key="1">
    <citation type="submission" date="2016-10" db="EMBL/GenBank/DDBJ databases">
        <authorList>
            <person name="de Groot N.N."/>
        </authorList>
    </citation>
    <scope>NUCLEOTIDE SEQUENCE [LARGE SCALE GENOMIC DNA]</scope>
    <source>
        <strain evidence="1 2">Nl18</strain>
    </source>
</reference>
<evidence type="ECO:0000313" key="1">
    <source>
        <dbReference type="EMBL" id="SEO14262.1"/>
    </source>
</evidence>
<accession>A0A1H8MA29</accession>
<dbReference type="InterPro" id="IPR038396">
    <property type="entry name" value="SpoIIAA-like_sf"/>
</dbReference>
<protein>
    <submittedName>
        <fullName evidence="1">SpoIIAA-like</fullName>
    </submittedName>
</protein>
<dbReference type="SUPFAM" id="SSF52091">
    <property type="entry name" value="SpoIIaa-like"/>
    <property type="match status" value="1"/>
</dbReference>
<dbReference type="Proteomes" id="UP000183898">
    <property type="component" value="Unassembled WGS sequence"/>
</dbReference>
<proteinExistence type="predicted"/>